<evidence type="ECO:0000313" key="2">
    <source>
        <dbReference type="Proteomes" id="UP000663463"/>
    </source>
</evidence>
<evidence type="ECO:0000313" key="1">
    <source>
        <dbReference type="EMBL" id="QPB09456.1"/>
    </source>
</evidence>
<keyword evidence="2" id="KW-1185">Reference proteome</keyword>
<reference evidence="1" key="1">
    <citation type="submission" date="2020-07" db="EMBL/GenBank/DDBJ databases">
        <title>Complete genome sequence of Burkholderia gladioli phage Mana.</title>
        <authorList>
            <person name="Godoy B.A."/>
            <person name="Yao G.W."/>
            <person name="Guadalupe Vizoso-Pinto M."/>
            <person name="Gonzalez C."/>
            <person name="Gill J."/>
            <person name="Liu M."/>
        </authorList>
    </citation>
    <scope>NUCLEOTIDE SEQUENCE</scope>
</reference>
<gene>
    <name evidence="1" type="ORF">CPT_Mana_061</name>
</gene>
<dbReference type="Proteomes" id="UP000663463">
    <property type="component" value="Segment"/>
</dbReference>
<organism evidence="1 2">
    <name type="scientific">Burkholderia phage Mana</name>
    <dbReference type="NCBI Taxonomy" id="2767578"/>
    <lineage>
        <taxon>Viruses</taxon>
        <taxon>Duplodnaviria</taxon>
        <taxon>Heunggongvirae</taxon>
        <taxon>Uroviricota</taxon>
        <taxon>Caudoviricetes</taxon>
        <taxon>Peduoviridae</taxon>
        <taxon>Aptresvirus</taxon>
        <taxon>Aptresvirus mana</taxon>
    </lineage>
</organism>
<dbReference type="EMBL" id="MT701591">
    <property type="protein sequence ID" value="QPB09456.1"/>
    <property type="molecule type" value="Genomic_DNA"/>
</dbReference>
<protein>
    <submittedName>
        <fullName evidence="1">Uncharacterized protein</fullName>
    </submittedName>
</protein>
<name>A0A873WJ04_9CAUD</name>
<sequence length="79" mass="8787">MSTVTMQAIVGEKIVQIVLLVEDATAKIYIVNNDGSSHQPRTMCAQEYLDSGMSSEETVRHILEVVRASIEQVERSRGH</sequence>
<proteinExistence type="predicted"/>
<accession>A0A873WJ04</accession>